<gene>
    <name evidence="3" type="ORF">KQX54_013497</name>
</gene>
<dbReference type="SMART" id="SM00686">
    <property type="entry name" value="DM13"/>
    <property type="match status" value="1"/>
</dbReference>
<name>A0AAV7IRB3_COTGL</name>
<dbReference type="Pfam" id="PF10517">
    <property type="entry name" value="DM13"/>
    <property type="match status" value="1"/>
</dbReference>
<dbReference type="PROSITE" id="PS51549">
    <property type="entry name" value="DM13"/>
    <property type="match status" value="1"/>
</dbReference>
<dbReference type="InterPro" id="IPR019545">
    <property type="entry name" value="DM13_domain"/>
</dbReference>
<dbReference type="AlphaFoldDB" id="A0AAV7IRB3"/>
<feature type="domain" description="DM13" evidence="2">
    <location>
        <begin position="20"/>
        <end position="131"/>
    </location>
</feature>
<evidence type="ECO:0000256" key="1">
    <source>
        <dbReference type="ARBA" id="ARBA00022737"/>
    </source>
</evidence>
<proteinExistence type="predicted"/>
<accession>A0AAV7IRB3</accession>
<dbReference type="Proteomes" id="UP000826195">
    <property type="component" value="Unassembled WGS sequence"/>
</dbReference>
<organism evidence="3 4">
    <name type="scientific">Cotesia glomerata</name>
    <name type="common">Lepidopteran parasitic wasp</name>
    <name type="synonym">Apanteles glomeratus</name>
    <dbReference type="NCBI Taxonomy" id="32391"/>
    <lineage>
        <taxon>Eukaryota</taxon>
        <taxon>Metazoa</taxon>
        <taxon>Ecdysozoa</taxon>
        <taxon>Arthropoda</taxon>
        <taxon>Hexapoda</taxon>
        <taxon>Insecta</taxon>
        <taxon>Pterygota</taxon>
        <taxon>Neoptera</taxon>
        <taxon>Endopterygota</taxon>
        <taxon>Hymenoptera</taxon>
        <taxon>Apocrita</taxon>
        <taxon>Ichneumonoidea</taxon>
        <taxon>Braconidae</taxon>
        <taxon>Microgastrinae</taxon>
        <taxon>Cotesia</taxon>
    </lineage>
</organism>
<protein>
    <recommendedName>
        <fullName evidence="2">DM13 domain-containing protein</fullName>
    </recommendedName>
</protein>
<evidence type="ECO:0000259" key="2">
    <source>
        <dbReference type="PROSITE" id="PS51549"/>
    </source>
</evidence>
<reference evidence="3 4" key="1">
    <citation type="journal article" date="2021" name="J. Hered.">
        <title>A chromosome-level genome assembly of the parasitoid wasp, Cotesia glomerata (Hymenoptera: Braconidae).</title>
        <authorList>
            <person name="Pinto B.J."/>
            <person name="Weis J.J."/>
            <person name="Gamble T."/>
            <person name="Ode P.J."/>
            <person name="Paul R."/>
            <person name="Zaspel J.M."/>
        </authorList>
    </citation>
    <scope>NUCLEOTIDE SEQUENCE [LARGE SCALE GENOMIC DNA]</scope>
    <source>
        <strain evidence="3">CgM1</strain>
    </source>
</reference>
<evidence type="ECO:0000313" key="3">
    <source>
        <dbReference type="EMBL" id="KAH0557985.1"/>
    </source>
</evidence>
<keyword evidence="1" id="KW-0677">Repeat</keyword>
<dbReference type="InterPro" id="IPR052126">
    <property type="entry name" value="Spindle_Org/Thrombomodulin"/>
</dbReference>
<sequence length="197" mass="22396">MDGTKEYSSCAKKKGKDYYGTLVGNLKPYAHSIKGTVYVIDESTIFVKGFTYDGTAPDVFFWVGNTTSPTPMGEIVPYPENYAGREPQVLKAYHNENVVLKLPQGKKIRDIRWLAVWCRRFTKINVANYRRKVVKADYPSSVNIKPKAFIDRRLKLIRSKNIPVKIWHLRILLLRSSPGRSGLYNNTPTQTPSSGIP</sequence>
<comment type="caution">
    <text evidence="3">The sequence shown here is derived from an EMBL/GenBank/DDBJ whole genome shotgun (WGS) entry which is preliminary data.</text>
</comment>
<keyword evidence="4" id="KW-1185">Reference proteome</keyword>
<dbReference type="PANTHER" id="PTHR24036:SF5">
    <property type="entry name" value="THROMBOMODULIN"/>
    <property type="match status" value="1"/>
</dbReference>
<dbReference type="EMBL" id="JAHXZJ010000747">
    <property type="protein sequence ID" value="KAH0557985.1"/>
    <property type="molecule type" value="Genomic_DNA"/>
</dbReference>
<evidence type="ECO:0000313" key="4">
    <source>
        <dbReference type="Proteomes" id="UP000826195"/>
    </source>
</evidence>
<dbReference type="PANTHER" id="PTHR24036">
    <property type="entry name" value="SKELETOR-RELATED"/>
    <property type="match status" value="1"/>
</dbReference>